<sequence>MNYVKTKIAEKIHVPELVETVRVQSTRQLKVVEEKFPYVHQTLPKHQMTDKQKKKLLKKIERLAKWLDNAVPHSPIPLGVDSILGFIPVIGGAMGGICSLYQIYLSTTFGIPLWLLMHMLFNILVDFIFSLIPVIGGFLHMFYKANIYNYEELNEWVNDENSQKEEQQEISWRQLGNDIYNVMPIDQLLLDKSTIRNIHSGQVIVDIESIAKELVENSLDASATFIELKLIDHGLHFIQVKDNGHGIEEKDRAFIAKHHYTSKIKSFQDLESIYTFGFRGEALHSICSISKHVSVTTKTKDDSISKKYDLSPEGNLIGEQTTNAFADSGTMISIHQPFLHLPVRRQVAQKNAVASVKKMQELLVKYALVYPSIRFAFHDAPQTAGKPTVWIKPPTLDVESALTILYGSQLSDMLERFIETDPQHTSLTVDVILPKKNSDPSVILKGGERIFFYVNQRPIHYVKSELKELVATIRNRYRESLGISEAVSAKKTPFIYIHIQLSPDEFDVNVEPNKTTILFHNKQRIINLIESLLDKLYPSKADVFFRQPLASNQPIAESVPQVPSKRLGKENQMISAKNIMNWQISPSSQTSNDVLSIKQPESSRLSSSSTPITKQVLPSSHHTPKSGTLSNQSLLNIVSKPGSPSGHSLLNTTRKPSSSRSLFDTAKPSNHTSINNNTAKPGISTAHLYPSTSNTISKSVDHSPTSKAAETTKSKLVPSSIVANSSSITSYFQQPTVQRPSPQPVIQQDTLEQQQSMNQQHALPQPSKSPVIQPEKLIPQKRTHTDLFPAESSTSTWNKVATIEVDMDSIRSNYAQRKEQIAKTYRMRIEDYIAIELAGEPFTRFITHSDQLIFFIKGIHPAEDERIHKVNQIGVLKYKDIRDYWTKNQLMSEPLICQTKLNRPVQVQFSTKDPLCSSLLSLACRERLVKDDCHGQRDVTFKEITDERVTHNGFQVRWRKEPHLDCIIVQFTSIYPLGSGYGPGDFRELLSNPGRRPTKVLNYLKCMAQEQTTHRTMDEEKLKQVLDKLQWQTTTGTEWKLGLLDSTLVACMLTV</sequence>
<dbReference type="GO" id="GO:0140664">
    <property type="term" value="F:ATP-dependent DNA damage sensor activity"/>
    <property type="evidence" value="ECO:0007669"/>
    <property type="project" value="InterPro"/>
</dbReference>
<evidence type="ECO:0000313" key="6">
    <source>
        <dbReference type="EMBL" id="KAG1537532.1"/>
    </source>
</evidence>
<keyword evidence="4" id="KW-0472">Membrane</keyword>
<feature type="domain" description="DNA mismatch repair protein S5" evidence="5">
    <location>
        <begin position="402"/>
        <end position="538"/>
    </location>
</feature>
<dbReference type="InterPro" id="IPR038973">
    <property type="entry name" value="MutL/Mlh/Pms-like"/>
</dbReference>
<dbReference type="CDD" id="cd16926">
    <property type="entry name" value="HATPase_MutL-MLH-PMS-like"/>
    <property type="match status" value="1"/>
</dbReference>
<evidence type="ECO:0000256" key="1">
    <source>
        <dbReference type="ARBA" id="ARBA00006082"/>
    </source>
</evidence>
<comment type="caution">
    <text evidence="6">The sequence shown here is derived from an EMBL/GenBank/DDBJ whole genome shotgun (WGS) entry which is preliminary data.</text>
</comment>
<dbReference type="InterPro" id="IPR014721">
    <property type="entry name" value="Ribsml_uS5_D2-typ_fold_subgr"/>
</dbReference>
<evidence type="ECO:0000256" key="2">
    <source>
        <dbReference type="ARBA" id="ARBA00022763"/>
    </source>
</evidence>
<feature type="compositionally biased region" description="Polar residues" evidence="3">
    <location>
        <begin position="752"/>
        <end position="770"/>
    </location>
</feature>
<dbReference type="GO" id="GO:0005524">
    <property type="term" value="F:ATP binding"/>
    <property type="evidence" value="ECO:0007669"/>
    <property type="project" value="InterPro"/>
</dbReference>
<comment type="similarity">
    <text evidence="1">Belongs to the DNA mismatch repair MutL/HexB family.</text>
</comment>
<proteinExistence type="inferred from homology"/>
<feature type="transmembrane region" description="Helical" evidence="4">
    <location>
        <begin position="113"/>
        <end position="143"/>
    </location>
</feature>
<dbReference type="InterPro" id="IPR002099">
    <property type="entry name" value="MutL/Mlh/PMS"/>
</dbReference>
<dbReference type="SMART" id="SM01340">
    <property type="entry name" value="DNA_mis_repair"/>
    <property type="match status" value="1"/>
</dbReference>
<dbReference type="Pfam" id="PF01119">
    <property type="entry name" value="DNA_mis_repair"/>
    <property type="match status" value="1"/>
</dbReference>
<dbReference type="Pfam" id="PF13430">
    <property type="entry name" value="DUF4112"/>
    <property type="match status" value="1"/>
</dbReference>
<keyword evidence="2" id="KW-0227">DNA damage</keyword>
<dbReference type="SUPFAM" id="SSF55874">
    <property type="entry name" value="ATPase domain of HSP90 chaperone/DNA topoisomerase II/histidine kinase"/>
    <property type="match status" value="1"/>
</dbReference>
<dbReference type="GO" id="GO:0032389">
    <property type="term" value="C:MutLalpha complex"/>
    <property type="evidence" value="ECO:0007669"/>
    <property type="project" value="TreeGrafter"/>
</dbReference>
<dbReference type="GO" id="GO:0006298">
    <property type="term" value="P:mismatch repair"/>
    <property type="evidence" value="ECO:0007669"/>
    <property type="project" value="InterPro"/>
</dbReference>
<dbReference type="Gene3D" id="3.30.230.10">
    <property type="match status" value="1"/>
</dbReference>
<gene>
    <name evidence="6" type="ORF">G6F51_010314</name>
</gene>
<evidence type="ECO:0000256" key="3">
    <source>
        <dbReference type="SAM" id="MobiDB-lite"/>
    </source>
</evidence>
<dbReference type="FunFam" id="3.30.565.10:FF:000017">
    <property type="entry name" value="PMS1 homolog 1, mismatch repair system component"/>
    <property type="match status" value="1"/>
</dbReference>
<evidence type="ECO:0000313" key="7">
    <source>
        <dbReference type="Proteomes" id="UP000717996"/>
    </source>
</evidence>
<feature type="region of interest" description="Disordered" evidence="3">
    <location>
        <begin position="590"/>
        <end position="714"/>
    </location>
</feature>
<keyword evidence="4" id="KW-0812">Transmembrane</keyword>
<dbReference type="Gene3D" id="3.30.565.10">
    <property type="entry name" value="Histidine kinase-like ATPase, C-terminal domain"/>
    <property type="match status" value="1"/>
</dbReference>
<protein>
    <recommendedName>
        <fullName evidence="5">DNA mismatch repair protein S5 domain-containing protein</fullName>
    </recommendedName>
</protein>
<dbReference type="InterPro" id="IPR036890">
    <property type="entry name" value="HATPase_C_sf"/>
</dbReference>
<feature type="compositionally biased region" description="Polar residues" evidence="3">
    <location>
        <begin position="690"/>
        <end position="711"/>
    </location>
</feature>
<dbReference type="GO" id="GO:0016887">
    <property type="term" value="F:ATP hydrolysis activity"/>
    <property type="evidence" value="ECO:0007669"/>
    <property type="project" value="InterPro"/>
</dbReference>
<dbReference type="Pfam" id="PF13589">
    <property type="entry name" value="HATPase_c_3"/>
    <property type="match status" value="1"/>
</dbReference>
<dbReference type="PANTHER" id="PTHR10073">
    <property type="entry name" value="DNA MISMATCH REPAIR PROTEIN MLH, PMS, MUTL"/>
    <property type="match status" value="1"/>
</dbReference>
<dbReference type="InterPro" id="IPR025187">
    <property type="entry name" value="DUF4112"/>
</dbReference>
<dbReference type="InterPro" id="IPR014762">
    <property type="entry name" value="DNA_mismatch_repair_CS"/>
</dbReference>
<dbReference type="AlphaFoldDB" id="A0A9P6Y213"/>
<accession>A0A9P6Y213</accession>
<reference evidence="6" key="1">
    <citation type="journal article" date="2020" name="Microb. Genom.">
        <title>Genetic diversity of clinical and environmental Mucorales isolates obtained from an investigation of mucormycosis cases among solid organ transplant recipients.</title>
        <authorList>
            <person name="Nguyen M.H."/>
            <person name="Kaul D."/>
            <person name="Muto C."/>
            <person name="Cheng S.J."/>
            <person name="Richter R.A."/>
            <person name="Bruno V.M."/>
            <person name="Liu G."/>
            <person name="Beyhan S."/>
            <person name="Sundermann A.J."/>
            <person name="Mounaud S."/>
            <person name="Pasculle A.W."/>
            <person name="Nierman W.C."/>
            <person name="Driscoll E."/>
            <person name="Cumbie R."/>
            <person name="Clancy C.J."/>
            <person name="Dupont C.L."/>
        </authorList>
    </citation>
    <scope>NUCLEOTIDE SEQUENCE</scope>
    <source>
        <strain evidence="6">GL16</strain>
    </source>
</reference>
<evidence type="ECO:0000256" key="4">
    <source>
        <dbReference type="SAM" id="Phobius"/>
    </source>
</evidence>
<organism evidence="6 7">
    <name type="scientific">Rhizopus oryzae</name>
    <name type="common">Mucormycosis agent</name>
    <name type="synonym">Rhizopus arrhizus var. delemar</name>
    <dbReference type="NCBI Taxonomy" id="64495"/>
    <lineage>
        <taxon>Eukaryota</taxon>
        <taxon>Fungi</taxon>
        <taxon>Fungi incertae sedis</taxon>
        <taxon>Mucoromycota</taxon>
        <taxon>Mucoromycotina</taxon>
        <taxon>Mucoromycetes</taxon>
        <taxon>Mucorales</taxon>
        <taxon>Mucorineae</taxon>
        <taxon>Rhizopodaceae</taxon>
        <taxon>Rhizopus</taxon>
    </lineage>
</organism>
<dbReference type="GO" id="GO:0030983">
    <property type="term" value="F:mismatched DNA binding"/>
    <property type="evidence" value="ECO:0007669"/>
    <property type="project" value="InterPro"/>
</dbReference>
<feature type="region of interest" description="Disordered" evidence="3">
    <location>
        <begin position="752"/>
        <end position="772"/>
    </location>
</feature>
<dbReference type="InterPro" id="IPR013507">
    <property type="entry name" value="DNA_mismatch_S5_2-like"/>
</dbReference>
<dbReference type="SUPFAM" id="SSF54211">
    <property type="entry name" value="Ribosomal protein S5 domain 2-like"/>
    <property type="match status" value="1"/>
</dbReference>
<keyword evidence="4" id="KW-1133">Transmembrane helix</keyword>
<dbReference type="EMBL" id="JAANIT010002098">
    <property type="protein sequence ID" value="KAG1537532.1"/>
    <property type="molecule type" value="Genomic_DNA"/>
</dbReference>
<dbReference type="InterPro" id="IPR020568">
    <property type="entry name" value="Ribosomal_Su5_D2-typ_SF"/>
</dbReference>
<evidence type="ECO:0000259" key="5">
    <source>
        <dbReference type="SMART" id="SM01340"/>
    </source>
</evidence>
<feature type="compositionally biased region" description="Polar residues" evidence="3">
    <location>
        <begin position="645"/>
        <end position="679"/>
    </location>
</feature>
<name>A0A9P6Y213_RHIOR</name>
<dbReference type="PANTHER" id="PTHR10073:SF54">
    <property type="entry name" value="PMS1 PROTEIN HOMOLOG 1"/>
    <property type="match status" value="1"/>
</dbReference>
<dbReference type="NCBIfam" id="TIGR00585">
    <property type="entry name" value="mutl"/>
    <property type="match status" value="1"/>
</dbReference>
<dbReference type="Proteomes" id="UP000717996">
    <property type="component" value="Unassembled WGS sequence"/>
</dbReference>
<feature type="compositionally biased region" description="Polar residues" evidence="3">
    <location>
        <begin position="610"/>
        <end position="636"/>
    </location>
</feature>
<dbReference type="PROSITE" id="PS00058">
    <property type="entry name" value="DNA_MISMATCH_REPAIR_1"/>
    <property type="match status" value="1"/>
</dbReference>
<feature type="transmembrane region" description="Helical" evidence="4">
    <location>
        <begin position="83"/>
        <end position="101"/>
    </location>
</feature>